<feature type="DNA-binding region" description="H-T-H motif" evidence="5">
    <location>
        <begin position="30"/>
        <end position="49"/>
    </location>
</feature>
<dbReference type="Gene3D" id="1.10.357.10">
    <property type="entry name" value="Tetracycline Repressor, domain 2"/>
    <property type="match status" value="1"/>
</dbReference>
<dbReference type="Pfam" id="PF13977">
    <property type="entry name" value="TetR_C_6"/>
    <property type="match status" value="1"/>
</dbReference>
<evidence type="ECO:0000256" key="4">
    <source>
        <dbReference type="ARBA" id="ARBA00023163"/>
    </source>
</evidence>
<dbReference type="PANTHER" id="PTHR30055">
    <property type="entry name" value="HTH-TYPE TRANSCRIPTIONAL REGULATOR RUTR"/>
    <property type="match status" value="1"/>
</dbReference>
<evidence type="ECO:0000313" key="8">
    <source>
        <dbReference type="Proteomes" id="UP001501480"/>
    </source>
</evidence>
<evidence type="ECO:0000313" key="7">
    <source>
        <dbReference type="EMBL" id="GAA2083950.1"/>
    </source>
</evidence>
<dbReference type="InterPro" id="IPR036271">
    <property type="entry name" value="Tet_transcr_reg_TetR-rel_C_sf"/>
</dbReference>
<gene>
    <name evidence="7" type="ORF">GCM10009821_26460</name>
</gene>
<dbReference type="SUPFAM" id="SSF48498">
    <property type="entry name" value="Tetracyclin repressor-like, C-terminal domain"/>
    <property type="match status" value="1"/>
</dbReference>
<keyword evidence="1" id="KW-0678">Repressor</keyword>
<sequence>MARMSADERRAQLVEAAIAVMTRDGLAKATTRAIVAEAGVPLGVFHYCFDSKAALLERVVATLHERSVERVLATPPTTGSVRDVVRATLETYWQHVITHRDEHRLTYEVTQAALHDPALAGVARAQYELYLHTNTEAMVTTADRLGVTFTVPVASLSRYLLSVLDGLTLNWLLLGDDTTAAAVLDLAADHVAALTRSA</sequence>
<evidence type="ECO:0000256" key="1">
    <source>
        <dbReference type="ARBA" id="ARBA00022491"/>
    </source>
</evidence>
<evidence type="ECO:0000256" key="5">
    <source>
        <dbReference type="PROSITE-ProRule" id="PRU00335"/>
    </source>
</evidence>
<evidence type="ECO:0000259" key="6">
    <source>
        <dbReference type="PROSITE" id="PS50977"/>
    </source>
</evidence>
<feature type="domain" description="HTH tetR-type" evidence="6">
    <location>
        <begin position="7"/>
        <end position="67"/>
    </location>
</feature>
<dbReference type="InterPro" id="IPR039538">
    <property type="entry name" value="BetI_C"/>
</dbReference>
<dbReference type="Pfam" id="PF00440">
    <property type="entry name" value="TetR_N"/>
    <property type="match status" value="1"/>
</dbReference>
<keyword evidence="2" id="KW-0805">Transcription regulation</keyword>
<name>A0ABN2W7K3_9ACTN</name>
<dbReference type="InterPro" id="IPR009057">
    <property type="entry name" value="Homeodomain-like_sf"/>
</dbReference>
<dbReference type="InterPro" id="IPR050109">
    <property type="entry name" value="HTH-type_TetR-like_transc_reg"/>
</dbReference>
<comment type="caution">
    <text evidence="7">The sequence shown here is derived from an EMBL/GenBank/DDBJ whole genome shotgun (WGS) entry which is preliminary data.</text>
</comment>
<evidence type="ECO:0000256" key="2">
    <source>
        <dbReference type="ARBA" id="ARBA00023015"/>
    </source>
</evidence>
<dbReference type="InterPro" id="IPR001647">
    <property type="entry name" value="HTH_TetR"/>
</dbReference>
<evidence type="ECO:0000256" key="3">
    <source>
        <dbReference type="ARBA" id="ARBA00023125"/>
    </source>
</evidence>
<dbReference type="Proteomes" id="UP001501480">
    <property type="component" value="Unassembled WGS sequence"/>
</dbReference>
<dbReference type="PANTHER" id="PTHR30055:SF234">
    <property type="entry name" value="HTH-TYPE TRANSCRIPTIONAL REGULATOR BETI"/>
    <property type="match status" value="1"/>
</dbReference>
<dbReference type="PROSITE" id="PS50977">
    <property type="entry name" value="HTH_TETR_2"/>
    <property type="match status" value="1"/>
</dbReference>
<dbReference type="SUPFAM" id="SSF46689">
    <property type="entry name" value="Homeodomain-like"/>
    <property type="match status" value="1"/>
</dbReference>
<dbReference type="EMBL" id="BAAAPY010000012">
    <property type="protein sequence ID" value="GAA2083950.1"/>
    <property type="molecule type" value="Genomic_DNA"/>
</dbReference>
<protein>
    <submittedName>
        <fullName evidence="7">TetR/AcrR family transcriptional regulator</fullName>
    </submittedName>
</protein>
<keyword evidence="4" id="KW-0804">Transcription</keyword>
<accession>A0ABN2W7K3</accession>
<keyword evidence="8" id="KW-1185">Reference proteome</keyword>
<organism evidence="7 8">
    <name type="scientific">Aeromicrobium halocynthiae</name>
    <dbReference type="NCBI Taxonomy" id="560557"/>
    <lineage>
        <taxon>Bacteria</taxon>
        <taxon>Bacillati</taxon>
        <taxon>Actinomycetota</taxon>
        <taxon>Actinomycetes</taxon>
        <taxon>Propionibacteriales</taxon>
        <taxon>Nocardioidaceae</taxon>
        <taxon>Aeromicrobium</taxon>
    </lineage>
</organism>
<keyword evidence="3 5" id="KW-0238">DNA-binding</keyword>
<reference evidence="7 8" key="1">
    <citation type="journal article" date="2019" name="Int. J. Syst. Evol. Microbiol.">
        <title>The Global Catalogue of Microorganisms (GCM) 10K type strain sequencing project: providing services to taxonomists for standard genome sequencing and annotation.</title>
        <authorList>
            <consortium name="The Broad Institute Genomics Platform"/>
            <consortium name="The Broad Institute Genome Sequencing Center for Infectious Disease"/>
            <person name="Wu L."/>
            <person name="Ma J."/>
        </authorList>
    </citation>
    <scope>NUCLEOTIDE SEQUENCE [LARGE SCALE GENOMIC DNA]</scope>
    <source>
        <strain evidence="7 8">JCM 15749</strain>
    </source>
</reference>
<proteinExistence type="predicted"/>